<evidence type="ECO:0000256" key="5">
    <source>
        <dbReference type="ARBA" id="ARBA00022989"/>
    </source>
</evidence>
<proteinExistence type="inferred from homology"/>
<dbReference type="PANTHER" id="PTHR30489">
    <property type="entry name" value="LIPOPROTEIN-RELEASING SYSTEM TRANSMEMBRANE PROTEIN LOLE"/>
    <property type="match status" value="1"/>
</dbReference>
<comment type="subcellular location">
    <subcellularLocation>
        <location evidence="1">Cell membrane</location>
        <topology evidence="1">Multi-pass membrane protein</topology>
    </subcellularLocation>
</comment>
<feature type="transmembrane region" description="Helical" evidence="7">
    <location>
        <begin position="369"/>
        <end position="388"/>
    </location>
</feature>
<keyword evidence="4 7" id="KW-0812">Transmembrane</keyword>
<dbReference type="RefSeq" id="WP_186974824.1">
    <property type="nucleotide sequence ID" value="NZ_JACOOH010000001.1"/>
</dbReference>
<name>A0ABR7CWC7_9BACT</name>
<comment type="similarity">
    <text evidence="2">Belongs to the ABC-4 integral membrane protein family. LolC/E subfamily.</text>
</comment>
<evidence type="ECO:0000256" key="4">
    <source>
        <dbReference type="ARBA" id="ARBA00022692"/>
    </source>
</evidence>
<feature type="domain" description="ABC3 transporter permease C-terminal" evidence="8">
    <location>
        <begin position="275"/>
        <end position="397"/>
    </location>
</feature>
<keyword evidence="6 7" id="KW-0472">Membrane</keyword>
<evidence type="ECO:0000259" key="9">
    <source>
        <dbReference type="Pfam" id="PF12704"/>
    </source>
</evidence>
<evidence type="ECO:0000256" key="6">
    <source>
        <dbReference type="ARBA" id="ARBA00023136"/>
    </source>
</evidence>
<dbReference type="Pfam" id="PF02687">
    <property type="entry name" value="FtsX"/>
    <property type="match status" value="1"/>
</dbReference>
<organism evidence="10 11">
    <name type="scientific">Butyricimonas hominis</name>
    <dbReference type="NCBI Taxonomy" id="2763032"/>
    <lineage>
        <taxon>Bacteria</taxon>
        <taxon>Pseudomonadati</taxon>
        <taxon>Bacteroidota</taxon>
        <taxon>Bacteroidia</taxon>
        <taxon>Bacteroidales</taxon>
        <taxon>Odoribacteraceae</taxon>
        <taxon>Butyricimonas</taxon>
    </lineage>
</organism>
<comment type="caution">
    <text evidence="10">The sequence shown here is derived from an EMBL/GenBank/DDBJ whole genome shotgun (WGS) entry which is preliminary data.</text>
</comment>
<keyword evidence="5 7" id="KW-1133">Transmembrane helix</keyword>
<evidence type="ECO:0000313" key="11">
    <source>
        <dbReference type="Proteomes" id="UP000646484"/>
    </source>
</evidence>
<evidence type="ECO:0000256" key="1">
    <source>
        <dbReference type="ARBA" id="ARBA00004651"/>
    </source>
</evidence>
<feature type="transmembrane region" description="Helical" evidence="7">
    <location>
        <begin position="21"/>
        <end position="46"/>
    </location>
</feature>
<dbReference type="Pfam" id="PF12704">
    <property type="entry name" value="MacB_PCD"/>
    <property type="match status" value="1"/>
</dbReference>
<dbReference type="InterPro" id="IPR003838">
    <property type="entry name" value="ABC3_permease_C"/>
</dbReference>
<keyword evidence="11" id="KW-1185">Reference proteome</keyword>
<evidence type="ECO:0000313" key="10">
    <source>
        <dbReference type="EMBL" id="MBC5619978.1"/>
    </source>
</evidence>
<feature type="transmembrane region" description="Helical" evidence="7">
    <location>
        <begin position="326"/>
        <end position="349"/>
    </location>
</feature>
<dbReference type="InterPro" id="IPR051447">
    <property type="entry name" value="Lipoprotein-release_system"/>
</dbReference>
<evidence type="ECO:0000256" key="2">
    <source>
        <dbReference type="ARBA" id="ARBA00005236"/>
    </source>
</evidence>
<gene>
    <name evidence="10" type="ORF">H8S64_02580</name>
</gene>
<accession>A0ABR7CWC7</accession>
<feature type="transmembrane region" description="Helical" evidence="7">
    <location>
        <begin position="271"/>
        <end position="297"/>
    </location>
</feature>
<feature type="domain" description="MacB-like periplasmic core" evidence="9">
    <location>
        <begin position="25"/>
        <end position="242"/>
    </location>
</feature>
<reference evidence="10 11" key="1">
    <citation type="submission" date="2020-08" db="EMBL/GenBank/DDBJ databases">
        <title>Genome public.</title>
        <authorList>
            <person name="Liu C."/>
            <person name="Sun Q."/>
        </authorList>
    </citation>
    <scope>NUCLEOTIDE SEQUENCE [LARGE SCALE GENOMIC DNA]</scope>
    <source>
        <strain evidence="10 11">NSJ-56</strain>
    </source>
</reference>
<dbReference type="EMBL" id="JACOOH010000001">
    <property type="protein sequence ID" value="MBC5619978.1"/>
    <property type="molecule type" value="Genomic_DNA"/>
</dbReference>
<dbReference type="PANTHER" id="PTHR30489:SF0">
    <property type="entry name" value="LIPOPROTEIN-RELEASING SYSTEM TRANSMEMBRANE PROTEIN LOLE"/>
    <property type="match status" value="1"/>
</dbReference>
<evidence type="ECO:0000256" key="3">
    <source>
        <dbReference type="ARBA" id="ARBA00022475"/>
    </source>
</evidence>
<dbReference type="InterPro" id="IPR025857">
    <property type="entry name" value="MacB_PCD"/>
</dbReference>
<evidence type="ECO:0000259" key="8">
    <source>
        <dbReference type="Pfam" id="PF02687"/>
    </source>
</evidence>
<dbReference type="Proteomes" id="UP000646484">
    <property type="component" value="Unassembled WGS sequence"/>
</dbReference>
<keyword evidence="3" id="KW-1003">Cell membrane</keyword>
<evidence type="ECO:0000256" key="7">
    <source>
        <dbReference type="SAM" id="Phobius"/>
    </source>
</evidence>
<sequence length="402" mass="43747">MKLSIFIARRYLFSKKKQNAINIISIISMIGVMIGTTALIVVLSVFNGIDTLLTTVTDSFTPDLTVTPAQGKFVATDSMLLEQLEKMPGIASFDAVVEENSLVKFGDKLVPVIVKGVEEDYASHAGIAPTIISGKFSLEEEDKPTVVLGYGIAAALRTRLGMQSPVTFYYPDKTASSASMSALNSQRIYPIGIFSAQQDIDGKYVITGIETARKLFGVPGEISKIEIKLKNPDNLASFKTSLATEVGTKYKVLDKYDLNRSFYAMMKSEKLAVFLILLFILLIASFNIVGSVSMLIIDKKEDIGVYQALGMTKEKLVSIFKLEGNLITGVGAFAGLIIGTGLCLLQEYYGFITLGNGSYIINAYPVKVVASDILIIMLTVIAIGYIASHFPVRYLVNKIVKS</sequence>
<protein>
    <submittedName>
        <fullName evidence="10">ABC transporter permease</fullName>
    </submittedName>
</protein>